<dbReference type="EC" id="1.1.1.22" evidence="3 7"/>
<dbReference type="SUPFAM" id="SSF48179">
    <property type="entry name" value="6-phosphogluconate dehydrogenase C-terminal domain-like"/>
    <property type="match status" value="1"/>
</dbReference>
<comment type="similarity">
    <text evidence="2 7">Belongs to the UDP-glucose/GDP-mannose dehydrogenase family.</text>
</comment>
<keyword evidence="10" id="KW-1185">Reference proteome</keyword>
<dbReference type="InterPro" id="IPR036220">
    <property type="entry name" value="UDP-Glc/GDP-Man_DH_C_sf"/>
</dbReference>
<dbReference type="PIRSF" id="PIRSF000124">
    <property type="entry name" value="UDPglc_GDPman_dh"/>
    <property type="match status" value="1"/>
</dbReference>
<keyword evidence="5 7" id="KW-0520">NAD</keyword>
<evidence type="ECO:0000313" key="9">
    <source>
        <dbReference type="EMBL" id="GAA4029769.1"/>
    </source>
</evidence>
<name>A0ABP7TQL2_9FLAO</name>
<evidence type="ECO:0000259" key="8">
    <source>
        <dbReference type="SMART" id="SM00984"/>
    </source>
</evidence>
<reference evidence="10" key="1">
    <citation type="journal article" date="2019" name="Int. J. Syst. Evol. Microbiol.">
        <title>The Global Catalogue of Microorganisms (GCM) 10K type strain sequencing project: providing services to taxonomists for standard genome sequencing and annotation.</title>
        <authorList>
            <consortium name="The Broad Institute Genomics Platform"/>
            <consortium name="The Broad Institute Genome Sequencing Center for Infectious Disease"/>
            <person name="Wu L."/>
            <person name="Ma J."/>
        </authorList>
    </citation>
    <scope>NUCLEOTIDE SEQUENCE [LARGE SCALE GENOMIC DNA]</scope>
    <source>
        <strain evidence="10">JCM 17064</strain>
    </source>
</reference>
<dbReference type="Proteomes" id="UP001500968">
    <property type="component" value="Unassembled WGS sequence"/>
</dbReference>
<evidence type="ECO:0000256" key="7">
    <source>
        <dbReference type="PIRNR" id="PIRNR000124"/>
    </source>
</evidence>
<dbReference type="Pfam" id="PF03721">
    <property type="entry name" value="UDPG_MGDP_dh_N"/>
    <property type="match status" value="1"/>
</dbReference>
<comment type="pathway">
    <text evidence="1">Nucleotide-sugar biosynthesis; UDP-alpha-D-glucuronate biosynthesis; UDP-alpha-D-glucuronate from UDP-alpha-D-glucose: step 1/1.</text>
</comment>
<gene>
    <name evidence="9" type="ORF">GCM10022386_11980</name>
</gene>
<evidence type="ECO:0000313" key="10">
    <source>
        <dbReference type="Proteomes" id="UP001500968"/>
    </source>
</evidence>
<dbReference type="Pfam" id="PF00984">
    <property type="entry name" value="UDPG_MGDP_dh"/>
    <property type="match status" value="1"/>
</dbReference>
<dbReference type="InterPro" id="IPR001732">
    <property type="entry name" value="UDP-Glc/GDP-Man_DH_N"/>
</dbReference>
<dbReference type="SUPFAM" id="SSF52413">
    <property type="entry name" value="UDP-glucose/GDP-mannose dehydrogenase C-terminal domain"/>
    <property type="match status" value="1"/>
</dbReference>
<evidence type="ECO:0000256" key="1">
    <source>
        <dbReference type="ARBA" id="ARBA00004701"/>
    </source>
</evidence>
<feature type="domain" description="UDP-glucose/GDP-mannose dehydrogenase C-terminal" evidence="8">
    <location>
        <begin position="316"/>
        <end position="423"/>
    </location>
</feature>
<dbReference type="InterPro" id="IPR014026">
    <property type="entry name" value="UDP-Glc/GDP-Man_DH_dimer"/>
</dbReference>
<dbReference type="RefSeq" id="WP_324691450.1">
    <property type="nucleotide sequence ID" value="NZ_BAABCR010000014.1"/>
</dbReference>
<dbReference type="InterPro" id="IPR017476">
    <property type="entry name" value="UDP-Glc/GDP-Man"/>
</dbReference>
<protein>
    <recommendedName>
        <fullName evidence="3 7">UDP-glucose 6-dehydrogenase</fullName>
        <ecNumber evidence="3 7">1.1.1.22</ecNumber>
    </recommendedName>
</protein>
<comment type="catalytic activity">
    <reaction evidence="6 7">
        <text>UDP-alpha-D-glucose + 2 NAD(+) + H2O = UDP-alpha-D-glucuronate + 2 NADH + 3 H(+)</text>
        <dbReference type="Rhea" id="RHEA:23596"/>
        <dbReference type="ChEBI" id="CHEBI:15377"/>
        <dbReference type="ChEBI" id="CHEBI:15378"/>
        <dbReference type="ChEBI" id="CHEBI:57540"/>
        <dbReference type="ChEBI" id="CHEBI:57945"/>
        <dbReference type="ChEBI" id="CHEBI:58052"/>
        <dbReference type="ChEBI" id="CHEBI:58885"/>
        <dbReference type="EC" id="1.1.1.22"/>
    </reaction>
</comment>
<evidence type="ECO:0000256" key="3">
    <source>
        <dbReference type="ARBA" id="ARBA00012954"/>
    </source>
</evidence>
<dbReference type="InterPro" id="IPR028357">
    <property type="entry name" value="UDPglc_DH_bac"/>
</dbReference>
<proteinExistence type="inferred from homology"/>
<dbReference type="InterPro" id="IPR014027">
    <property type="entry name" value="UDP-Glc/GDP-Man_DH_C"/>
</dbReference>
<dbReference type="PIRSF" id="PIRSF500134">
    <property type="entry name" value="UDPglc_DH_bac"/>
    <property type="match status" value="1"/>
</dbReference>
<evidence type="ECO:0000256" key="4">
    <source>
        <dbReference type="ARBA" id="ARBA00023002"/>
    </source>
</evidence>
<dbReference type="PANTHER" id="PTHR43750">
    <property type="entry name" value="UDP-GLUCOSE 6-DEHYDROGENASE TUAD"/>
    <property type="match status" value="1"/>
</dbReference>
<dbReference type="EMBL" id="BAABCR010000014">
    <property type="protein sequence ID" value="GAA4029769.1"/>
    <property type="molecule type" value="Genomic_DNA"/>
</dbReference>
<evidence type="ECO:0000256" key="5">
    <source>
        <dbReference type="ARBA" id="ARBA00023027"/>
    </source>
</evidence>
<dbReference type="PANTHER" id="PTHR43750:SF1">
    <property type="entry name" value="GDP-MANNOSE 6-DEHYDROGENASE"/>
    <property type="match status" value="1"/>
</dbReference>
<dbReference type="SMART" id="SM00984">
    <property type="entry name" value="UDPG_MGDP_dh_C"/>
    <property type="match status" value="1"/>
</dbReference>
<accession>A0ABP7TQL2</accession>
<evidence type="ECO:0000256" key="2">
    <source>
        <dbReference type="ARBA" id="ARBA00006601"/>
    </source>
</evidence>
<dbReference type="Gene3D" id="3.40.50.720">
    <property type="entry name" value="NAD(P)-binding Rossmann-like Domain"/>
    <property type="match status" value="2"/>
</dbReference>
<dbReference type="Gene3D" id="1.20.5.170">
    <property type="match status" value="1"/>
</dbReference>
<dbReference type="NCBIfam" id="TIGR03026">
    <property type="entry name" value="NDP-sugDHase"/>
    <property type="match status" value="1"/>
</dbReference>
<dbReference type="PROSITE" id="PS51257">
    <property type="entry name" value="PROKAR_LIPOPROTEIN"/>
    <property type="match status" value="1"/>
</dbReference>
<keyword evidence="4 7" id="KW-0560">Oxidoreductase</keyword>
<organism evidence="9 10">
    <name type="scientific">Flavobacterium cheonhonense</name>
    <dbReference type="NCBI Taxonomy" id="706185"/>
    <lineage>
        <taxon>Bacteria</taxon>
        <taxon>Pseudomonadati</taxon>
        <taxon>Bacteroidota</taxon>
        <taxon>Flavobacteriia</taxon>
        <taxon>Flavobacteriales</taxon>
        <taxon>Flavobacteriaceae</taxon>
        <taxon>Flavobacterium</taxon>
    </lineage>
</organism>
<dbReference type="Pfam" id="PF03720">
    <property type="entry name" value="UDPG_MGDP_dh_C"/>
    <property type="match status" value="1"/>
</dbReference>
<dbReference type="InterPro" id="IPR036291">
    <property type="entry name" value="NAD(P)-bd_dom_sf"/>
</dbReference>
<dbReference type="InterPro" id="IPR008927">
    <property type="entry name" value="6-PGluconate_DH-like_C_sf"/>
</dbReference>
<sequence>MKIAIFGLGYVGCVSAGCLSQKGHTIYGVDVDTNKVNLVNSGKATIIEDGLDELIAEGVKIGNITATTDAEWAVLNSDVGIICVGTPNTANGHLNMEYITKISEQIAVALKKKEEFYTITIRSTVMPGTNLEICNLISSISNKENDKGFAVVSNPEFLREGNAIVDFFNPPYTVVGSTSPKGIEKTKEMFSFLDAPVKVVGVEVAEMIKFLNNSFHALKVAFANEIGRLCKSLNVDSHELMDLFIGDTQLNISHRYLKPGLSYGGSCLPKDLRALNILAHDKYVSIPVLKSVAQSNITHNNYIFDLISAKKVHKIGIVGLSFKENTDDLRFSPSLELCENLVGKGYAIKIYDQNINLSRLVGKNKDFLFSHLPHINVLLINEVDDFLQDCDLIVFAQRSNHVLEQLDRIKKDTIILDLVNIDKLKAFENYEGLCW</sequence>
<comment type="caution">
    <text evidence="9">The sequence shown here is derived from an EMBL/GenBank/DDBJ whole genome shotgun (WGS) entry which is preliminary data.</text>
</comment>
<evidence type="ECO:0000256" key="6">
    <source>
        <dbReference type="ARBA" id="ARBA00047473"/>
    </source>
</evidence>
<dbReference type="SUPFAM" id="SSF51735">
    <property type="entry name" value="NAD(P)-binding Rossmann-fold domains"/>
    <property type="match status" value="1"/>
</dbReference>